<dbReference type="EMBL" id="JAUKUD010000007">
    <property type="protein sequence ID" value="KAK0737771.1"/>
    <property type="molecule type" value="Genomic_DNA"/>
</dbReference>
<evidence type="ECO:0000313" key="3">
    <source>
        <dbReference type="EMBL" id="KAK0737771.1"/>
    </source>
</evidence>
<gene>
    <name evidence="3" type="ORF">B0T18DRAFT_334268</name>
</gene>
<feature type="compositionally biased region" description="Pro residues" evidence="1">
    <location>
        <begin position="51"/>
        <end position="71"/>
    </location>
</feature>
<comment type="caution">
    <text evidence="3">The sequence shown here is derived from an EMBL/GenBank/DDBJ whole genome shotgun (WGS) entry which is preliminary data.</text>
</comment>
<organism evidence="3 4">
    <name type="scientific">Schizothecium vesticola</name>
    <dbReference type="NCBI Taxonomy" id="314040"/>
    <lineage>
        <taxon>Eukaryota</taxon>
        <taxon>Fungi</taxon>
        <taxon>Dikarya</taxon>
        <taxon>Ascomycota</taxon>
        <taxon>Pezizomycotina</taxon>
        <taxon>Sordariomycetes</taxon>
        <taxon>Sordariomycetidae</taxon>
        <taxon>Sordariales</taxon>
        <taxon>Schizotheciaceae</taxon>
        <taxon>Schizothecium</taxon>
    </lineage>
</organism>
<protein>
    <submittedName>
        <fullName evidence="3">SGNH hydrolase-type esterase domain-containing protein</fullName>
    </submittedName>
</protein>
<feature type="compositionally biased region" description="Pro residues" evidence="1">
    <location>
        <begin position="250"/>
        <end position="285"/>
    </location>
</feature>
<feature type="compositionally biased region" description="Low complexity" evidence="1">
    <location>
        <begin position="313"/>
        <end position="329"/>
    </location>
</feature>
<feature type="compositionally biased region" description="Low complexity" evidence="1">
    <location>
        <begin position="286"/>
        <end position="299"/>
    </location>
</feature>
<feature type="region of interest" description="Disordered" evidence="1">
    <location>
        <begin position="250"/>
        <end position="329"/>
    </location>
</feature>
<sequence>MTTPTRILIVGDSISHGREGDWTWRYRLWQWTRLYGVQAEFVGPYQGTVPPVDPDPPRPPPLPTDPDPPARGWPRSDGGYAQGVDAEFLACCRHFAVGGRQAMQAKHLVAEQIAELQPDLCLVQLGFNDLAWGVSGPRDTLASTRELVARARSVNPSLKFAIANVPHRTPYFGGEALPGLTDAYNALLADAIPKWSTPSSPTIHVPFCEHYTPSSATYDGLHPNSLGDYQLCYAFTAALTAPGSFFPGLPPSPSSLPRPAPYPPPLPSPPSPPPPAPASPGPPSTAPSATSSASAQPTPNNGRPPASLPCCIRPSLPRLTSSPTPKKYW</sequence>
<dbReference type="AlphaFoldDB" id="A0AA40BP58"/>
<dbReference type="InterPro" id="IPR013830">
    <property type="entry name" value="SGNH_hydro"/>
</dbReference>
<evidence type="ECO:0000256" key="1">
    <source>
        <dbReference type="SAM" id="MobiDB-lite"/>
    </source>
</evidence>
<reference evidence="3" key="1">
    <citation type="submission" date="2023-06" db="EMBL/GenBank/DDBJ databases">
        <title>Genome-scale phylogeny and comparative genomics of the fungal order Sordariales.</title>
        <authorList>
            <consortium name="Lawrence Berkeley National Laboratory"/>
            <person name="Hensen N."/>
            <person name="Bonometti L."/>
            <person name="Westerberg I."/>
            <person name="Brannstrom I.O."/>
            <person name="Guillou S."/>
            <person name="Cros-Aarteil S."/>
            <person name="Calhoun S."/>
            <person name="Haridas S."/>
            <person name="Kuo A."/>
            <person name="Mondo S."/>
            <person name="Pangilinan J."/>
            <person name="Riley R."/>
            <person name="LaButti K."/>
            <person name="Andreopoulos B."/>
            <person name="Lipzen A."/>
            <person name="Chen C."/>
            <person name="Yanf M."/>
            <person name="Daum C."/>
            <person name="Ng V."/>
            <person name="Clum A."/>
            <person name="Steindorff A."/>
            <person name="Ohm R."/>
            <person name="Martin F."/>
            <person name="Silar P."/>
            <person name="Natvig D."/>
            <person name="Lalanne C."/>
            <person name="Gautier V."/>
            <person name="Ament-velasquez S.L."/>
            <person name="Kruys A."/>
            <person name="Hutchinson M.I."/>
            <person name="Powell A.J."/>
            <person name="Barry K."/>
            <person name="Miller A.N."/>
            <person name="Grigoriev I.V."/>
            <person name="Debuchy R."/>
            <person name="Gladieux P."/>
            <person name="Thoren M.H."/>
            <person name="Johannesson H."/>
        </authorList>
    </citation>
    <scope>NUCLEOTIDE SEQUENCE</scope>
    <source>
        <strain evidence="3">SMH3187-1</strain>
    </source>
</reference>
<accession>A0AA40BP58</accession>
<feature type="domain" description="SGNH hydrolase-type esterase" evidence="2">
    <location>
        <begin position="74"/>
        <end position="227"/>
    </location>
</feature>
<dbReference type="GO" id="GO:0004622">
    <property type="term" value="F:phosphatidylcholine lysophospholipase activity"/>
    <property type="evidence" value="ECO:0007669"/>
    <property type="project" value="TreeGrafter"/>
</dbReference>
<dbReference type="Pfam" id="PF13472">
    <property type="entry name" value="Lipase_GDSL_2"/>
    <property type="match status" value="1"/>
</dbReference>
<name>A0AA40BP58_9PEZI</name>
<feature type="region of interest" description="Disordered" evidence="1">
    <location>
        <begin position="46"/>
        <end position="77"/>
    </location>
</feature>
<dbReference type="PANTHER" id="PTHR30383:SF19">
    <property type="entry name" value="FIBRONECTIN TYPE-III DOMAIN-CONTAINING PROTEIN"/>
    <property type="match status" value="1"/>
</dbReference>
<dbReference type="InterPro" id="IPR051532">
    <property type="entry name" value="Ester_Hydrolysis_Enzymes"/>
</dbReference>
<dbReference type="SUPFAM" id="SSF52266">
    <property type="entry name" value="SGNH hydrolase"/>
    <property type="match status" value="1"/>
</dbReference>
<dbReference type="PANTHER" id="PTHR30383">
    <property type="entry name" value="THIOESTERASE 1/PROTEASE 1/LYSOPHOSPHOLIPASE L1"/>
    <property type="match status" value="1"/>
</dbReference>
<dbReference type="InterPro" id="IPR036514">
    <property type="entry name" value="SGNH_hydro_sf"/>
</dbReference>
<dbReference type="Proteomes" id="UP001172155">
    <property type="component" value="Unassembled WGS sequence"/>
</dbReference>
<evidence type="ECO:0000313" key="4">
    <source>
        <dbReference type="Proteomes" id="UP001172155"/>
    </source>
</evidence>
<keyword evidence="3" id="KW-0378">Hydrolase</keyword>
<evidence type="ECO:0000259" key="2">
    <source>
        <dbReference type="Pfam" id="PF13472"/>
    </source>
</evidence>
<keyword evidence="4" id="KW-1185">Reference proteome</keyword>
<proteinExistence type="predicted"/>
<dbReference type="Gene3D" id="3.40.50.1110">
    <property type="entry name" value="SGNH hydrolase"/>
    <property type="match status" value="1"/>
</dbReference>